<gene>
    <name evidence="1" type="ORF">QWJ41_00125</name>
</gene>
<dbReference type="Proteomes" id="UP001168363">
    <property type="component" value="Unassembled WGS sequence"/>
</dbReference>
<dbReference type="EMBL" id="JAULSC010000001">
    <property type="protein sequence ID" value="MDO3394115.1"/>
    <property type="molecule type" value="Genomic_DNA"/>
</dbReference>
<proteinExistence type="predicted"/>
<keyword evidence="2" id="KW-1185">Reference proteome</keyword>
<evidence type="ECO:0000313" key="2">
    <source>
        <dbReference type="Proteomes" id="UP001168363"/>
    </source>
</evidence>
<dbReference type="RefSeq" id="WP_302705074.1">
    <property type="nucleotide sequence ID" value="NZ_JAULSC010000001.1"/>
</dbReference>
<comment type="caution">
    <text evidence="1">The sequence shown here is derived from an EMBL/GenBank/DDBJ whole genome shotgun (WGS) entry which is preliminary data.</text>
</comment>
<sequence length="135" mass="13732">MSGAPGTAGPARAVGRVVLVRPWTDARSGGGCCAGPVPRPHAHDASGDPVGAAYRALRGELPDLDVQVVDVANTAWLLPAVLRRARARVGTLGALRCALGATRAGSVLVDGQRVGDLEELAPDELVAVVRRAATA</sequence>
<reference evidence="1" key="1">
    <citation type="submission" date="2023-06" db="EMBL/GenBank/DDBJ databases">
        <title>Genome sequence of Nocardioides sp. SOB44.</title>
        <authorList>
            <person name="Zhang G."/>
        </authorList>
    </citation>
    <scope>NUCLEOTIDE SEQUENCE</scope>
    <source>
        <strain evidence="1">SOB44</strain>
    </source>
</reference>
<evidence type="ECO:0008006" key="3">
    <source>
        <dbReference type="Google" id="ProtNLM"/>
    </source>
</evidence>
<evidence type="ECO:0000313" key="1">
    <source>
        <dbReference type="EMBL" id="MDO3394115.1"/>
    </source>
</evidence>
<protein>
    <recommendedName>
        <fullName evidence="3">STAS domain-containing protein</fullName>
    </recommendedName>
</protein>
<name>A0ABT8TJK8_9ACTN</name>
<organism evidence="1 2">
    <name type="scientific">Nocardioides cremeus</name>
    <dbReference type="NCBI Taxonomy" id="3058044"/>
    <lineage>
        <taxon>Bacteria</taxon>
        <taxon>Bacillati</taxon>
        <taxon>Actinomycetota</taxon>
        <taxon>Actinomycetes</taxon>
        <taxon>Propionibacteriales</taxon>
        <taxon>Nocardioidaceae</taxon>
        <taxon>Nocardioides</taxon>
    </lineage>
</organism>
<accession>A0ABT8TJK8</accession>